<dbReference type="Pfam" id="PF00892">
    <property type="entry name" value="EamA"/>
    <property type="match status" value="2"/>
</dbReference>
<dbReference type="EMBL" id="BSDP01000001">
    <property type="protein sequence ID" value="GLI28948.1"/>
    <property type="molecule type" value="Genomic_DNA"/>
</dbReference>
<comment type="similarity">
    <text evidence="2">Belongs to the EamA transporter family.</text>
</comment>
<dbReference type="InterPro" id="IPR037185">
    <property type="entry name" value="EmrE-like"/>
</dbReference>
<evidence type="ECO:0000313" key="8">
    <source>
        <dbReference type="EMBL" id="GLI28948.1"/>
    </source>
</evidence>
<keyword evidence="5 6" id="KW-0472">Membrane</keyword>
<evidence type="ECO:0000256" key="4">
    <source>
        <dbReference type="ARBA" id="ARBA00022989"/>
    </source>
</evidence>
<proteinExistence type="inferred from homology"/>
<evidence type="ECO:0000256" key="2">
    <source>
        <dbReference type="ARBA" id="ARBA00007362"/>
    </source>
</evidence>
<dbReference type="InterPro" id="IPR000620">
    <property type="entry name" value="EamA_dom"/>
</dbReference>
<dbReference type="PANTHER" id="PTHR32322">
    <property type="entry name" value="INNER MEMBRANE TRANSPORTER"/>
    <property type="match status" value="1"/>
</dbReference>
<evidence type="ECO:0000256" key="1">
    <source>
        <dbReference type="ARBA" id="ARBA00004141"/>
    </source>
</evidence>
<dbReference type="SUPFAM" id="SSF103481">
    <property type="entry name" value="Multidrug resistance efflux transporter EmrE"/>
    <property type="match status" value="2"/>
</dbReference>
<reference evidence="8" key="1">
    <citation type="submission" date="2022-12" db="EMBL/GenBank/DDBJ databases">
        <title>Reference genome sequencing for broad-spectrum identification of bacterial and archaeal isolates by mass spectrometry.</title>
        <authorList>
            <person name="Sekiguchi Y."/>
            <person name="Tourlousse D.M."/>
        </authorList>
    </citation>
    <scope>NUCLEOTIDE SEQUENCE</scope>
    <source>
        <strain evidence="8">14</strain>
    </source>
</reference>
<accession>A0A9W6CV03</accession>
<evidence type="ECO:0000256" key="5">
    <source>
        <dbReference type="ARBA" id="ARBA00023136"/>
    </source>
</evidence>
<feature type="domain" description="EamA" evidence="7">
    <location>
        <begin position="156"/>
        <end position="290"/>
    </location>
</feature>
<feature type="transmembrane region" description="Helical" evidence="6">
    <location>
        <begin position="186"/>
        <end position="207"/>
    </location>
</feature>
<protein>
    <submittedName>
        <fullName evidence="8">Membrane protein</fullName>
    </submittedName>
</protein>
<dbReference type="GO" id="GO:0016020">
    <property type="term" value="C:membrane"/>
    <property type="evidence" value="ECO:0007669"/>
    <property type="project" value="UniProtKB-SubCell"/>
</dbReference>
<evidence type="ECO:0000256" key="3">
    <source>
        <dbReference type="ARBA" id="ARBA00022692"/>
    </source>
</evidence>
<feature type="transmembrane region" description="Helical" evidence="6">
    <location>
        <begin position="249"/>
        <end position="268"/>
    </location>
</feature>
<feature type="transmembrane region" description="Helical" evidence="6">
    <location>
        <begin position="153"/>
        <end position="174"/>
    </location>
</feature>
<evidence type="ECO:0000313" key="9">
    <source>
        <dbReference type="Proteomes" id="UP001144396"/>
    </source>
</evidence>
<keyword evidence="3 6" id="KW-0812">Transmembrane</keyword>
<feature type="transmembrane region" description="Helical" evidence="6">
    <location>
        <begin position="76"/>
        <end position="98"/>
    </location>
</feature>
<evidence type="ECO:0000256" key="6">
    <source>
        <dbReference type="SAM" id="Phobius"/>
    </source>
</evidence>
<feature type="transmembrane region" description="Helical" evidence="6">
    <location>
        <begin position="274"/>
        <end position="294"/>
    </location>
</feature>
<keyword evidence="9" id="KW-1185">Reference proteome</keyword>
<evidence type="ECO:0000259" key="7">
    <source>
        <dbReference type="Pfam" id="PF00892"/>
    </source>
</evidence>
<feature type="domain" description="EamA" evidence="7">
    <location>
        <begin position="12"/>
        <end position="140"/>
    </location>
</feature>
<organism evidence="8 9">
    <name type="scientific">Agromyces rhizosphaerae</name>
    <dbReference type="NCBI Taxonomy" id="88374"/>
    <lineage>
        <taxon>Bacteria</taxon>
        <taxon>Bacillati</taxon>
        <taxon>Actinomycetota</taxon>
        <taxon>Actinomycetes</taxon>
        <taxon>Micrococcales</taxon>
        <taxon>Microbacteriaceae</taxon>
        <taxon>Agromyces</taxon>
    </lineage>
</organism>
<comment type="subcellular location">
    <subcellularLocation>
        <location evidence="1">Membrane</location>
        <topology evidence="1">Multi-pass membrane protein</topology>
    </subcellularLocation>
</comment>
<feature type="transmembrane region" description="Helical" evidence="6">
    <location>
        <begin position="36"/>
        <end position="56"/>
    </location>
</feature>
<feature type="transmembrane region" description="Helical" evidence="6">
    <location>
        <begin position="104"/>
        <end position="122"/>
    </location>
</feature>
<feature type="transmembrane region" description="Helical" evidence="6">
    <location>
        <begin position="129"/>
        <end position="147"/>
    </location>
</feature>
<dbReference type="Proteomes" id="UP001144396">
    <property type="component" value="Unassembled WGS sequence"/>
</dbReference>
<gene>
    <name evidence="8" type="ORF">ARHIZOSPH14_31900</name>
</gene>
<sequence length="312" mass="31881">MPRQVLVATAQAFLVTLLWSSSWVLIRIGLDDALPPLVFAGLRYGLAALLLLAIAVARPRTRADLRSLTRRQWGELVALGLMMYAITQGAQFVGLALLPAATLSLFYSLTPVAVAIGALLALGERVGRGGVLGLALTVVGGVTYFLAGGGAGATLAGVAVALVGLLANAAASVLGRGVNARAHVSALAVTAPSMAIGAAALLGTGLAVEGLPQVSARGWGIIVVLAVVNTALAWTLWNHTLRTLRAAPSAAINNTMLIQIAVLAAIFLGEPLAALQWIALAVVALGTFLVQFSGSGTRPVGRRSARPSPDDR</sequence>
<name>A0A9W6CV03_9MICO</name>
<keyword evidence="4 6" id="KW-1133">Transmembrane helix</keyword>
<dbReference type="RefSeq" id="WP_281886746.1">
    <property type="nucleotide sequence ID" value="NZ_BSDP01000001.1"/>
</dbReference>
<dbReference type="PANTHER" id="PTHR32322:SF2">
    <property type="entry name" value="EAMA DOMAIN-CONTAINING PROTEIN"/>
    <property type="match status" value="1"/>
</dbReference>
<dbReference type="InterPro" id="IPR050638">
    <property type="entry name" value="AA-Vitamin_Transporters"/>
</dbReference>
<feature type="transmembrane region" description="Helical" evidence="6">
    <location>
        <begin position="219"/>
        <end position="237"/>
    </location>
</feature>
<dbReference type="AlphaFoldDB" id="A0A9W6CV03"/>
<comment type="caution">
    <text evidence="8">The sequence shown here is derived from an EMBL/GenBank/DDBJ whole genome shotgun (WGS) entry which is preliminary data.</text>
</comment>